<dbReference type="PANTHER" id="PTHR45989:SF1">
    <property type="entry name" value="TRANSLATION INITIATION FACTOR EIF-2B SUBUNIT GAMMA"/>
    <property type="match status" value="1"/>
</dbReference>
<organism evidence="12 13">
    <name type="scientific">Paraglomus brasilianum</name>
    <dbReference type="NCBI Taxonomy" id="144538"/>
    <lineage>
        <taxon>Eukaryota</taxon>
        <taxon>Fungi</taxon>
        <taxon>Fungi incertae sedis</taxon>
        <taxon>Mucoromycota</taxon>
        <taxon>Glomeromycotina</taxon>
        <taxon>Glomeromycetes</taxon>
        <taxon>Paraglomerales</taxon>
        <taxon>Paraglomeraceae</taxon>
        <taxon>Paraglomus</taxon>
    </lineage>
</organism>
<dbReference type="SUPFAM" id="SSF53448">
    <property type="entry name" value="Nucleotide-diphospho-sugar transferases"/>
    <property type="match status" value="1"/>
</dbReference>
<reference evidence="12" key="1">
    <citation type="submission" date="2021-06" db="EMBL/GenBank/DDBJ databases">
        <authorList>
            <person name="Kallberg Y."/>
            <person name="Tangrot J."/>
            <person name="Rosling A."/>
        </authorList>
    </citation>
    <scope>NUCLEOTIDE SEQUENCE</scope>
    <source>
        <strain evidence="12">BR232B</strain>
    </source>
</reference>
<dbReference type="InterPro" id="IPR051960">
    <property type="entry name" value="eIF2B_gamma"/>
</dbReference>
<keyword evidence="4" id="KW-0396">Initiation factor</keyword>
<evidence type="ECO:0000313" key="13">
    <source>
        <dbReference type="Proteomes" id="UP000789739"/>
    </source>
</evidence>
<dbReference type="InterPro" id="IPR005835">
    <property type="entry name" value="NTP_transferase_dom"/>
</dbReference>
<evidence type="ECO:0000256" key="2">
    <source>
        <dbReference type="ARBA" id="ARBA00007878"/>
    </source>
</evidence>
<gene>
    <name evidence="12" type="ORF">PBRASI_LOCUS156</name>
</gene>
<dbReference type="Gene3D" id="3.90.550.10">
    <property type="entry name" value="Spore Coat Polysaccharide Biosynthesis Protein SpsA, Chain A"/>
    <property type="match status" value="1"/>
</dbReference>
<dbReference type="InterPro" id="IPR056764">
    <property type="entry name" value="LbH_EIF2B3/5"/>
</dbReference>
<comment type="function">
    <text evidence="8">Acts as a component of the translation initiation factor 2B (eIF2B) complex, which catalyzes the exchange of GDP for GTP on the eukaryotic initiation factor 2 (eIF2) complex gamma subunit. Its guanine nucleotide exchange factor activity is repressed when bound to eIF2 complex phosphorylated on the alpha subunit, thereby limiting the amount of methionyl-initiator methionine tRNA available to the ribosome and consequently global translation is repressed.</text>
</comment>
<comment type="subcellular location">
    <subcellularLocation>
        <location evidence="1">Cytoplasm</location>
        <location evidence="1">Cytosol</location>
    </subcellularLocation>
</comment>
<dbReference type="GO" id="GO:0003743">
    <property type="term" value="F:translation initiation factor activity"/>
    <property type="evidence" value="ECO:0007669"/>
    <property type="project" value="UniProtKB-KW"/>
</dbReference>
<evidence type="ECO:0000259" key="10">
    <source>
        <dbReference type="Pfam" id="PF00483"/>
    </source>
</evidence>
<feature type="domain" description="Nucleotidyl transferase" evidence="10">
    <location>
        <begin position="24"/>
        <end position="176"/>
    </location>
</feature>
<dbReference type="InterPro" id="IPR029044">
    <property type="entry name" value="Nucleotide-diphossugar_trans"/>
</dbReference>
<evidence type="ECO:0000256" key="5">
    <source>
        <dbReference type="ARBA" id="ARBA00022917"/>
    </source>
</evidence>
<dbReference type="AlphaFoldDB" id="A0A9N8YW15"/>
<feature type="domain" description="EIF2B subunit epsilon/gamma LbH" evidence="11">
    <location>
        <begin position="271"/>
        <end position="363"/>
    </location>
</feature>
<keyword evidence="3" id="KW-0963">Cytoplasm</keyword>
<accession>A0A9N8YW15</accession>
<dbReference type="CDD" id="cd04652">
    <property type="entry name" value="LbH_eIF2B_gamma_C"/>
    <property type="match status" value="1"/>
</dbReference>
<comment type="caution">
    <text evidence="12">The sequence shown here is derived from an EMBL/GenBank/DDBJ whole genome shotgun (WGS) entry which is preliminary data.</text>
</comment>
<evidence type="ECO:0000313" key="12">
    <source>
        <dbReference type="EMBL" id="CAG8453196.1"/>
    </source>
</evidence>
<evidence type="ECO:0000256" key="7">
    <source>
        <dbReference type="ARBA" id="ARBA00044229"/>
    </source>
</evidence>
<evidence type="ECO:0000256" key="3">
    <source>
        <dbReference type="ARBA" id="ARBA00022490"/>
    </source>
</evidence>
<protein>
    <recommendedName>
        <fullName evidence="6">Translation initiation factor eIF2B subunit gamma</fullName>
    </recommendedName>
    <alternativeName>
        <fullName evidence="7">eIF2B GDP-GTP exchange factor subunit gamma</fullName>
    </alternativeName>
</protein>
<dbReference type="PANTHER" id="PTHR45989">
    <property type="entry name" value="TRANSLATION INITIATION FACTOR EIF-2B SUBUNIT GAMMA"/>
    <property type="match status" value="1"/>
</dbReference>
<proteinExistence type="inferred from homology"/>
<dbReference type="Pfam" id="PF25084">
    <property type="entry name" value="LbH_EIF2B"/>
    <property type="match status" value="1"/>
</dbReference>
<name>A0A9N8YW15_9GLOM</name>
<keyword evidence="5" id="KW-0648">Protein biosynthesis</keyword>
<evidence type="ECO:0000256" key="4">
    <source>
        <dbReference type="ARBA" id="ARBA00022540"/>
    </source>
</evidence>
<dbReference type="GO" id="GO:0005829">
    <property type="term" value="C:cytosol"/>
    <property type="evidence" value="ECO:0007669"/>
    <property type="project" value="UniProtKB-SubCell"/>
</dbReference>
<dbReference type="EMBL" id="CAJVPI010000007">
    <property type="protein sequence ID" value="CAG8453196.1"/>
    <property type="molecule type" value="Genomic_DNA"/>
</dbReference>
<evidence type="ECO:0000256" key="6">
    <source>
        <dbReference type="ARBA" id="ARBA00044196"/>
    </source>
</evidence>
<evidence type="ECO:0000259" key="11">
    <source>
        <dbReference type="Pfam" id="PF25084"/>
    </source>
</evidence>
<sequence length="376" mass="41846">MLLFESEKKQSKQKVGPRYTEFQAVVLAGYGHRLYPLTEDKNVPKALLPVANKPMLFYVLDWLEKAGIYDVMVVTHPDAEHKIGTYLKNAYDGKIKPSLEVSKEDDAGTADALRVVKDKIKYDFVVISCDLALDLPPHNLLDYHRIHNPTCTVLFYESGKSEGSGGSSAGAKEDVKEIVGVDMMSSRLVYIAQSDLDDELSLLVAGTEDYLKSALPYSSTWVGDSNGCHIDCQLYIYKGNFCCRSNTIPRYYELNRHMTKSTTDTRVAATAIVNQKTQVGSDSLVGEETKIDERTSIKRSTVGSHCTIGKNVKITNSIIMDNVVIEDNVKLDVCIVCNNARIMEKSILKDCEVGAGYVVEAETQTKNEQLVEFRDL</sequence>
<dbReference type="GO" id="GO:0005085">
    <property type="term" value="F:guanyl-nucleotide exchange factor activity"/>
    <property type="evidence" value="ECO:0007669"/>
    <property type="project" value="TreeGrafter"/>
</dbReference>
<dbReference type="GO" id="GO:0005851">
    <property type="term" value="C:eukaryotic translation initiation factor 2B complex"/>
    <property type="evidence" value="ECO:0007669"/>
    <property type="project" value="TreeGrafter"/>
</dbReference>
<evidence type="ECO:0000256" key="9">
    <source>
        <dbReference type="ARBA" id="ARBA00046432"/>
    </source>
</evidence>
<evidence type="ECO:0000256" key="1">
    <source>
        <dbReference type="ARBA" id="ARBA00004514"/>
    </source>
</evidence>
<dbReference type="Pfam" id="PF00483">
    <property type="entry name" value="NTP_transferase"/>
    <property type="match status" value="1"/>
</dbReference>
<comment type="subunit">
    <text evidence="9">Component of the translation initiation factor 2B (eIF2B) complex which is a heterodecamer of two sets of five different subunits: alpha, beta, gamma, delta and epsilon. Subunits alpha, beta and delta comprise a regulatory subcomplex and subunits epsilon and gamma comprise a catalytic subcomplex. Within the complex, the hexameric regulatory complex resides at the center, with the two heterodimeric catalytic subcomplexes bound on opposite sides.</text>
</comment>
<comment type="similarity">
    <text evidence="2">Belongs to the eIF-2B gamma/epsilon subunits family.</text>
</comment>
<dbReference type="Proteomes" id="UP000789739">
    <property type="component" value="Unassembled WGS sequence"/>
</dbReference>
<dbReference type="Gene3D" id="2.160.10.10">
    <property type="entry name" value="Hexapeptide repeat proteins"/>
    <property type="match status" value="1"/>
</dbReference>
<dbReference type="OrthoDB" id="10250549at2759"/>
<keyword evidence="13" id="KW-1185">Reference proteome</keyword>
<dbReference type="GO" id="GO:0002183">
    <property type="term" value="P:cytoplasmic translational initiation"/>
    <property type="evidence" value="ECO:0007669"/>
    <property type="project" value="TreeGrafter"/>
</dbReference>
<evidence type="ECO:0000256" key="8">
    <source>
        <dbReference type="ARBA" id="ARBA00045373"/>
    </source>
</evidence>